<proteinExistence type="predicted"/>
<dbReference type="KEGG" id="chu:CHU_2803"/>
<accession>A0A6N4SUR0</accession>
<feature type="transmembrane region" description="Helical" evidence="1">
    <location>
        <begin position="12"/>
        <end position="35"/>
    </location>
</feature>
<gene>
    <name evidence="2" type="ordered locus">CHU_2803</name>
</gene>
<dbReference type="RefSeq" id="WP_011586161.1">
    <property type="nucleotide sequence ID" value="NC_008255.1"/>
</dbReference>
<protein>
    <submittedName>
        <fullName evidence="2">Uncharacterized protein</fullName>
    </submittedName>
</protein>
<reference evidence="2 3" key="1">
    <citation type="journal article" date="2007" name="Appl. Environ. Microbiol.">
        <title>Genome sequence of the cellulolytic gliding bacterium Cytophaga hutchinsonii.</title>
        <authorList>
            <person name="Xie G."/>
            <person name="Bruce D.C."/>
            <person name="Challacombe J.F."/>
            <person name="Chertkov O."/>
            <person name="Detter J.C."/>
            <person name="Gilna P."/>
            <person name="Han C.S."/>
            <person name="Lucas S."/>
            <person name="Misra M."/>
            <person name="Myers G.L."/>
            <person name="Richardson P."/>
            <person name="Tapia R."/>
            <person name="Thayer N."/>
            <person name="Thompson L.S."/>
            <person name="Brettin T.S."/>
            <person name="Henrissat B."/>
            <person name="Wilson D.B."/>
            <person name="McBride M.J."/>
        </authorList>
    </citation>
    <scope>NUCLEOTIDE SEQUENCE [LARGE SCALE GENOMIC DNA]</scope>
    <source>
        <strain evidence="3">ATCC 33406 / DSM 1761 / CIP 103989 / NBRC 15051 / NCIMB 9469 / D465</strain>
    </source>
</reference>
<keyword evidence="1" id="KW-1133">Transmembrane helix</keyword>
<feature type="transmembrane region" description="Helical" evidence="1">
    <location>
        <begin position="55"/>
        <end position="78"/>
    </location>
</feature>
<evidence type="ECO:0000313" key="2">
    <source>
        <dbReference type="EMBL" id="ABG60051.1"/>
    </source>
</evidence>
<dbReference type="AlphaFoldDB" id="A0A6N4SUR0"/>
<name>A0A6N4SUR0_CYTH3</name>
<dbReference type="EMBL" id="CP000383">
    <property type="protein sequence ID" value="ABG60051.1"/>
    <property type="molecule type" value="Genomic_DNA"/>
</dbReference>
<dbReference type="Proteomes" id="UP000001822">
    <property type="component" value="Chromosome"/>
</dbReference>
<evidence type="ECO:0000256" key="1">
    <source>
        <dbReference type="SAM" id="Phobius"/>
    </source>
</evidence>
<feature type="transmembrane region" description="Helical" evidence="1">
    <location>
        <begin position="84"/>
        <end position="106"/>
    </location>
</feature>
<sequence>MQIAAIEIVADIIVIITVIDFLFDMIVGENIVSVIRKMIRPTDNVYEAMKAQKRVTYFSILFKVLSLCVLVFSTVFLNLSWTELTLYVLATSIFIANITVLVNRALN</sequence>
<organism evidence="2 3">
    <name type="scientific">Cytophaga hutchinsonii (strain ATCC 33406 / DSM 1761 / CIP 103989 / NBRC 15051 / NCIMB 9469 / D465)</name>
    <dbReference type="NCBI Taxonomy" id="269798"/>
    <lineage>
        <taxon>Bacteria</taxon>
        <taxon>Pseudomonadati</taxon>
        <taxon>Bacteroidota</taxon>
        <taxon>Cytophagia</taxon>
        <taxon>Cytophagales</taxon>
        <taxon>Cytophagaceae</taxon>
        <taxon>Cytophaga</taxon>
    </lineage>
</organism>
<keyword evidence="1" id="KW-0472">Membrane</keyword>
<keyword evidence="3" id="KW-1185">Reference proteome</keyword>
<evidence type="ECO:0000313" key="3">
    <source>
        <dbReference type="Proteomes" id="UP000001822"/>
    </source>
</evidence>
<keyword evidence="1" id="KW-0812">Transmembrane</keyword>